<comment type="similarity">
    <text evidence="1">Belongs to the isochorismatase family.</text>
</comment>
<dbReference type="PANTHER" id="PTHR11080">
    <property type="entry name" value="PYRAZINAMIDASE/NICOTINAMIDASE"/>
    <property type="match status" value="1"/>
</dbReference>
<evidence type="ECO:0000256" key="7">
    <source>
        <dbReference type="ARBA" id="ARBA00043224"/>
    </source>
</evidence>
<dbReference type="Gene3D" id="3.40.50.850">
    <property type="entry name" value="Isochorismatase-like"/>
    <property type="match status" value="1"/>
</dbReference>
<evidence type="ECO:0000256" key="3">
    <source>
        <dbReference type="ARBA" id="ARBA00022723"/>
    </source>
</evidence>
<dbReference type="EMBL" id="MK212317">
    <property type="protein sequence ID" value="AZL94283.1"/>
    <property type="molecule type" value="mRNA"/>
</dbReference>
<keyword evidence="2" id="KW-0662">Pyridine nucleotide biosynthesis</keyword>
<evidence type="ECO:0000256" key="4">
    <source>
        <dbReference type="ARBA" id="ARBA00022801"/>
    </source>
</evidence>
<dbReference type="GO" id="GO:0008936">
    <property type="term" value="F:nicotinamidase activity"/>
    <property type="evidence" value="ECO:0007669"/>
    <property type="project" value="UniProtKB-EC"/>
</dbReference>
<dbReference type="Pfam" id="PF00857">
    <property type="entry name" value="Isochorismatase"/>
    <property type="match status" value="1"/>
</dbReference>
<organism evidence="9">
    <name type="scientific">Cardiosporidium cionae</name>
    <dbReference type="NCBI Taxonomy" id="476202"/>
    <lineage>
        <taxon>Eukaryota</taxon>
        <taxon>Sar</taxon>
        <taxon>Alveolata</taxon>
        <taxon>Apicomplexa</taxon>
        <taxon>Aconoidasida</taxon>
        <taxon>Nephromycida</taxon>
        <taxon>Cardiosporidium</taxon>
    </lineage>
</organism>
<evidence type="ECO:0000259" key="8">
    <source>
        <dbReference type="Pfam" id="PF00857"/>
    </source>
</evidence>
<evidence type="ECO:0000313" key="9">
    <source>
        <dbReference type="EMBL" id="AZL94283.1"/>
    </source>
</evidence>
<keyword evidence="3" id="KW-0479">Metal-binding</keyword>
<dbReference type="SUPFAM" id="SSF52499">
    <property type="entry name" value="Isochorismatase-like hydrolases"/>
    <property type="match status" value="1"/>
</dbReference>
<proteinExistence type="evidence at transcript level"/>
<accession>A0A3Q8UBH6</accession>
<evidence type="ECO:0000256" key="6">
    <source>
        <dbReference type="ARBA" id="ARBA00039017"/>
    </source>
</evidence>
<sequence length="220" mass="24384">MSTALLIVDIQNDFFESGPLPVEGSTAVIPIINKLRENPIFDHVFLTCDWHPINHISFAANHTNPTAEPYTEIMPNKNEWVAFTKDVPSFEFKPVRVWPVHCVCYTEGAAFHPKLNRKPTDIIIEKGKRVDTDSFSGFGSFPEDTGLHKMLTDLNVKTVYVVGLCADICSGATALDAQRLAYETFFVLDGSIAAIPEEGEKMVASLKELGVKVLNSNEVK</sequence>
<dbReference type="InterPro" id="IPR000868">
    <property type="entry name" value="Isochorismatase-like_dom"/>
</dbReference>
<keyword evidence="4" id="KW-0378">Hydrolase</keyword>
<dbReference type="AlphaFoldDB" id="A0A3Q8UBH6"/>
<dbReference type="EC" id="3.5.1.19" evidence="6"/>
<reference evidence="9" key="1">
    <citation type="journal article" date="2018" name="Genome Biol. Evol.">
        <title>Nephromyces encodes a urate metabolism pathway and predicted peroxisomes, demonstrating these are not ancient losses of apicomplexans.</title>
        <authorList>
            <person name="Paight C."/>
            <person name="Slamovits C.H."/>
            <person name="Saffo M.B."/>
            <person name="Lane C.E."/>
        </authorList>
    </citation>
    <scope>NUCLEOTIDE SEQUENCE</scope>
    <source>
        <strain evidence="9">Cardio126</strain>
    </source>
</reference>
<comment type="pathway">
    <text evidence="5">Cofactor biosynthesis; nicotinate biosynthesis; nicotinate from nicotinamide: step 1/1.</text>
</comment>
<dbReference type="GO" id="GO:0046872">
    <property type="term" value="F:metal ion binding"/>
    <property type="evidence" value="ECO:0007669"/>
    <property type="project" value="UniProtKB-KW"/>
</dbReference>
<protein>
    <recommendedName>
        <fullName evidence="6">nicotinamidase</fullName>
        <ecNumber evidence="6">3.5.1.19</ecNumber>
    </recommendedName>
    <alternativeName>
        <fullName evidence="7">Nicotinamide deamidase</fullName>
    </alternativeName>
</protein>
<dbReference type="InterPro" id="IPR036380">
    <property type="entry name" value="Isochorismatase-like_sf"/>
</dbReference>
<dbReference type="GO" id="GO:0019363">
    <property type="term" value="P:pyridine nucleotide biosynthetic process"/>
    <property type="evidence" value="ECO:0007669"/>
    <property type="project" value="UniProtKB-KW"/>
</dbReference>
<dbReference type="InterPro" id="IPR052347">
    <property type="entry name" value="Isochorismatase_Nicotinamidase"/>
</dbReference>
<feature type="domain" description="Isochorismatase-like" evidence="8">
    <location>
        <begin position="78"/>
        <end position="217"/>
    </location>
</feature>
<evidence type="ECO:0000256" key="1">
    <source>
        <dbReference type="ARBA" id="ARBA00006336"/>
    </source>
</evidence>
<evidence type="ECO:0000256" key="5">
    <source>
        <dbReference type="ARBA" id="ARBA00037900"/>
    </source>
</evidence>
<dbReference type="PANTHER" id="PTHR11080:SF2">
    <property type="entry name" value="LD05707P"/>
    <property type="match status" value="1"/>
</dbReference>
<name>A0A3Q8UBH6_9APIC</name>
<evidence type="ECO:0000256" key="2">
    <source>
        <dbReference type="ARBA" id="ARBA00022642"/>
    </source>
</evidence>